<feature type="non-terminal residue" evidence="2">
    <location>
        <position position="72"/>
    </location>
</feature>
<organism evidence="2 3">
    <name type="scientific">Thalassiosira oceanica</name>
    <name type="common">Marine diatom</name>
    <dbReference type="NCBI Taxonomy" id="159749"/>
    <lineage>
        <taxon>Eukaryota</taxon>
        <taxon>Sar</taxon>
        <taxon>Stramenopiles</taxon>
        <taxon>Ochrophyta</taxon>
        <taxon>Bacillariophyta</taxon>
        <taxon>Coscinodiscophyceae</taxon>
        <taxon>Thalassiosirophycidae</taxon>
        <taxon>Thalassiosirales</taxon>
        <taxon>Thalassiosiraceae</taxon>
        <taxon>Thalassiosira</taxon>
    </lineage>
</organism>
<dbReference type="AlphaFoldDB" id="K0STW0"/>
<comment type="caution">
    <text evidence="2">The sequence shown here is derived from an EMBL/GenBank/DDBJ whole genome shotgun (WGS) entry which is preliminary data.</text>
</comment>
<dbReference type="Proteomes" id="UP000266841">
    <property type="component" value="Unassembled WGS sequence"/>
</dbReference>
<dbReference type="EMBL" id="AGNL01009515">
    <property type="protein sequence ID" value="EJK69818.1"/>
    <property type="molecule type" value="Genomic_DNA"/>
</dbReference>
<accession>K0STW0</accession>
<feature type="region of interest" description="Disordered" evidence="1">
    <location>
        <begin position="1"/>
        <end position="72"/>
    </location>
</feature>
<gene>
    <name evidence="2" type="ORF">THAOC_08887</name>
</gene>
<sequence length="72" mass="7376">MVQPPGAGVGGGGERAPAAAEDLAKGEEAESDLGGRQEDHCRNPLGQGSREGRPRDEFECGGYDDGAGYEKG</sequence>
<keyword evidence="3" id="KW-1185">Reference proteome</keyword>
<proteinExistence type="predicted"/>
<feature type="compositionally biased region" description="Basic and acidic residues" evidence="1">
    <location>
        <begin position="22"/>
        <end position="42"/>
    </location>
</feature>
<name>K0STW0_THAOC</name>
<evidence type="ECO:0000313" key="3">
    <source>
        <dbReference type="Proteomes" id="UP000266841"/>
    </source>
</evidence>
<evidence type="ECO:0000256" key="1">
    <source>
        <dbReference type="SAM" id="MobiDB-lite"/>
    </source>
</evidence>
<evidence type="ECO:0000313" key="2">
    <source>
        <dbReference type="EMBL" id="EJK69818.1"/>
    </source>
</evidence>
<protein>
    <submittedName>
        <fullName evidence="2">Uncharacterized protein</fullName>
    </submittedName>
</protein>
<reference evidence="2 3" key="1">
    <citation type="journal article" date="2012" name="Genome Biol.">
        <title>Genome and low-iron response of an oceanic diatom adapted to chronic iron limitation.</title>
        <authorList>
            <person name="Lommer M."/>
            <person name="Specht M."/>
            <person name="Roy A.S."/>
            <person name="Kraemer L."/>
            <person name="Andreson R."/>
            <person name="Gutowska M.A."/>
            <person name="Wolf J."/>
            <person name="Bergner S.V."/>
            <person name="Schilhabel M.B."/>
            <person name="Klostermeier U.C."/>
            <person name="Beiko R.G."/>
            <person name="Rosenstiel P."/>
            <person name="Hippler M."/>
            <person name="Laroche J."/>
        </authorList>
    </citation>
    <scope>NUCLEOTIDE SEQUENCE [LARGE SCALE GENOMIC DNA]</scope>
    <source>
        <strain evidence="2 3">CCMP1005</strain>
    </source>
</reference>